<dbReference type="EMBL" id="LBZV01000001">
    <property type="protein sequence ID" value="KKR78352.1"/>
    <property type="molecule type" value="Genomic_DNA"/>
</dbReference>
<proteinExistence type="predicted"/>
<dbReference type="AlphaFoldDB" id="A0A0G0WSJ0"/>
<accession>A0A0G0WSJ0</accession>
<name>A0A0G0WSJ0_9BACT</name>
<comment type="caution">
    <text evidence="1">The sequence shown here is derived from an EMBL/GenBank/DDBJ whole genome shotgun (WGS) entry which is preliminary data.</text>
</comment>
<dbReference type="PANTHER" id="PTHR37029">
    <property type="entry name" value="SSR1768 PROTEIN"/>
    <property type="match status" value="1"/>
</dbReference>
<dbReference type="InterPro" id="IPR019270">
    <property type="entry name" value="DUF2283"/>
</dbReference>
<dbReference type="Pfam" id="PF10049">
    <property type="entry name" value="DUF2283"/>
    <property type="match status" value="1"/>
</dbReference>
<evidence type="ECO:0000313" key="1">
    <source>
        <dbReference type="EMBL" id="KKR78352.1"/>
    </source>
</evidence>
<sequence>MKVHYDENEDILMIELARKKIDDSYEVDHGFVSVSEKGEPVLVEIFKASEFFKRESKVLPREIKQKFFANF</sequence>
<dbReference type="PANTHER" id="PTHR37029:SF1">
    <property type="entry name" value="SSR1768 PROTEIN"/>
    <property type="match status" value="1"/>
</dbReference>
<gene>
    <name evidence="1" type="ORF">UU23_C0001G0116</name>
</gene>
<protein>
    <recommendedName>
        <fullName evidence="3">DUF2283 domain-containing protein</fullName>
    </recommendedName>
</protein>
<evidence type="ECO:0008006" key="3">
    <source>
        <dbReference type="Google" id="ProtNLM"/>
    </source>
</evidence>
<evidence type="ECO:0000313" key="2">
    <source>
        <dbReference type="Proteomes" id="UP000034292"/>
    </source>
</evidence>
<dbReference type="Proteomes" id="UP000034292">
    <property type="component" value="Unassembled WGS sequence"/>
</dbReference>
<reference evidence="1 2" key="1">
    <citation type="journal article" date="2015" name="Nature">
        <title>rRNA introns, odd ribosomes, and small enigmatic genomes across a large radiation of phyla.</title>
        <authorList>
            <person name="Brown C.T."/>
            <person name="Hug L.A."/>
            <person name="Thomas B.C."/>
            <person name="Sharon I."/>
            <person name="Castelle C.J."/>
            <person name="Singh A."/>
            <person name="Wilkins M.J."/>
            <person name="Williams K.H."/>
            <person name="Banfield J.F."/>
        </authorList>
    </citation>
    <scope>NUCLEOTIDE SEQUENCE [LARGE SCALE GENOMIC DNA]</scope>
</reference>
<organism evidence="1 2">
    <name type="scientific">Candidatus Curtissbacteria bacterium GW2011_GWA1_40_9</name>
    <dbReference type="NCBI Taxonomy" id="1618408"/>
    <lineage>
        <taxon>Bacteria</taxon>
        <taxon>Candidatus Curtissiibacteriota</taxon>
    </lineage>
</organism>